<dbReference type="InterPro" id="IPR012340">
    <property type="entry name" value="NA-bd_OB-fold"/>
</dbReference>
<evidence type="ECO:0000256" key="5">
    <source>
        <dbReference type="ARBA" id="ARBA00023274"/>
    </source>
</evidence>
<dbReference type="Pfam" id="PF00575">
    <property type="entry name" value="S1"/>
    <property type="match status" value="6"/>
</dbReference>
<dbReference type="PRINTS" id="PR00681">
    <property type="entry name" value="RIBOSOMALS1"/>
</dbReference>
<feature type="domain" description="S1 motif" evidence="9">
    <location>
        <begin position="517"/>
        <end position="582"/>
    </location>
</feature>
<dbReference type="NCBIfam" id="NF004952">
    <property type="entry name" value="PRK06299.1-2"/>
    <property type="match status" value="1"/>
</dbReference>
<evidence type="ECO:0000256" key="7">
    <source>
        <dbReference type="ARBA" id="ARBA00035517"/>
    </source>
</evidence>
<keyword evidence="2" id="KW-0677">Repeat</keyword>
<organism evidence="10 11">
    <name type="scientific">Sphingobacterium hungaricum</name>
    <dbReference type="NCBI Taxonomy" id="2082723"/>
    <lineage>
        <taxon>Bacteria</taxon>
        <taxon>Pseudomonadati</taxon>
        <taxon>Bacteroidota</taxon>
        <taxon>Sphingobacteriia</taxon>
        <taxon>Sphingobacteriales</taxon>
        <taxon>Sphingobacteriaceae</taxon>
        <taxon>Sphingobacterium</taxon>
    </lineage>
</organism>
<dbReference type="SUPFAM" id="SSF50249">
    <property type="entry name" value="Nucleic acid-binding proteins"/>
    <property type="match status" value="6"/>
</dbReference>
<dbReference type="AlphaFoldDB" id="A0A928UY84"/>
<feature type="domain" description="S1 motif" evidence="9">
    <location>
        <begin position="90"/>
        <end position="153"/>
    </location>
</feature>
<evidence type="ECO:0000313" key="11">
    <source>
        <dbReference type="Proteomes" id="UP000616201"/>
    </source>
</evidence>
<keyword evidence="11" id="KW-1185">Reference proteome</keyword>
<feature type="domain" description="S1 motif" evidence="9">
    <location>
        <begin position="343"/>
        <end position="413"/>
    </location>
</feature>
<dbReference type="FunFam" id="2.40.50.140:FF:000011">
    <property type="entry name" value="30S ribosomal protein S1"/>
    <property type="match status" value="1"/>
</dbReference>
<dbReference type="PROSITE" id="PS50126">
    <property type="entry name" value="S1"/>
    <property type="match status" value="6"/>
</dbReference>
<protein>
    <recommendedName>
        <fullName evidence="6">Small ribosomal subunit protein bS1</fullName>
    </recommendedName>
    <alternativeName>
        <fullName evidence="7">30S ribosomal protein S1</fullName>
    </alternativeName>
</protein>
<dbReference type="PANTHER" id="PTHR10724:SF7">
    <property type="entry name" value="SMALL RIBOSOMAL SUBUNIT PROTEIN BS1C"/>
    <property type="match status" value="1"/>
</dbReference>
<feature type="domain" description="S1 motif" evidence="9">
    <location>
        <begin position="430"/>
        <end position="500"/>
    </location>
</feature>
<evidence type="ECO:0000256" key="6">
    <source>
        <dbReference type="ARBA" id="ARBA00035293"/>
    </source>
</evidence>
<dbReference type="RefSeq" id="WP_196935033.1">
    <property type="nucleotide sequence ID" value="NZ_MU158698.1"/>
</dbReference>
<evidence type="ECO:0000259" key="9">
    <source>
        <dbReference type="PROSITE" id="PS50126"/>
    </source>
</evidence>
<dbReference type="Proteomes" id="UP000616201">
    <property type="component" value="Unassembled WGS sequence"/>
</dbReference>
<evidence type="ECO:0000256" key="2">
    <source>
        <dbReference type="ARBA" id="ARBA00022737"/>
    </source>
</evidence>
<dbReference type="EMBL" id="PRDK01000010">
    <property type="protein sequence ID" value="MBE8715441.1"/>
    <property type="molecule type" value="Genomic_DNA"/>
</dbReference>
<evidence type="ECO:0000256" key="1">
    <source>
        <dbReference type="ARBA" id="ARBA00006767"/>
    </source>
</evidence>
<dbReference type="GO" id="GO:0022627">
    <property type="term" value="C:cytosolic small ribosomal subunit"/>
    <property type="evidence" value="ECO:0007669"/>
    <property type="project" value="TreeGrafter"/>
</dbReference>
<dbReference type="InterPro" id="IPR035104">
    <property type="entry name" value="Ribosomal_protein_S1-like"/>
</dbReference>
<evidence type="ECO:0000256" key="3">
    <source>
        <dbReference type="ARBA" id="ARBA00022884"/>
    </source>
</evidence>
<feature type="region of interest" description="Disordered" evidence="8">
    <location>
        <begin position="1"/>
        <end position="29"/>
    </location>
</feature>
<dbReference type="CDD" id="cd04465">
    <property type="entry name" value="S1_RPS1_repeat_ec2_hs2"/>
    <property type="match status" value="1"/>
</dbReference>
<name>A0A928UY84_9SPHI</name>
<keyword evidence="3" id="KW-0694">RNA-binding</keyword>
<accession>A0A928UY84</accession>
<dbReference type="CDD" id="cd05688">
    <property type="entry name" value="S1_RPS1_repeat_ec3"/>
    <property type="match status" value="1"/>
</dbReference>
<dbReference type="GO" id="GO:0003735">
    <property type="term" value="F:structural constituent of ribosome"/>
    <property type="evidence" value="ECO:0007669"/>
    <property type="project" value="TreeGrafter"/>
</dbReference>
<dbReference type="InterPro" id="IPR050437">
    <property type="entry name" value="Ribos_protein_bS1-like"/>
</dbReference>
<keyword evidence="4 10" id="KW-0689">Ribosomal protein</keyword>
<dbReference type="Gene3D" id="2.40.50.140">
    <property type="entry name" value="Nucleic acid-binding proteins"/>
    <property type="match status" value="6"/>
</dbReference>
<dbReference type="SMART" id="SM00316">
    <property type="entry name" value="S1"/>
    <property type="match status" value="6"/>
</dbReference>
<proteinExistence type="inferred from homology"/>
<keyword evidence="5" id="KW-0687">Ribonucleoprotein</keyword>
<dbReference type="GO" id="GO:0003729">
    <property type="term" value="F:mRNA binding"/>
    <property type="evidence" value="ECO:0007669"/>
    <property type="project" value="TreeGrafter"/>
</dbReference>
<comment type="similarity">
    <text evidence="1">Belongs to the bacterial ribosomal protein bS1 family.</text>
</comment>
<feature type="domain" description="S1 motif" evidence="9">
    <location>
        <begin position="171"/>
        <end position="237"/>
    </location>
</feature>
<comment type="caution">
    <text evidence="10">The sequence shown here is derived from an EMBL/GenBank/DDBJ whole genome shotgun (WGS) entry which is preliminary data.</text>
</comment>
<dbReference type="NCBIfam" id="NF004953">
    <property type="entry name" value="PRK06299.1-3"/>
    <property type="match status" value="1"/>
</dbReference>
<evidence type="ECO:0000256" key="4">
    <source>
        <dbReference type="ARBA" id="ARBA00022980"/>
    </source>
</evidence>
<reference evidence="10" key="1">
    <citation type="submission" date="2018-02" db="EMBL/GenBank/DDBJ databases">
        <authorList>
            <person name="Vasarhelyi B.M."/>
            <person name="Deshmukh S."/>
            <person name="Balint B."/>
            <person name="Kukolya J."/>
        </authorList>
    </citation>
    <scope>NUCLEOTIDE SEQUENCE</scope>
    <source>
        <strain evidence="10">KB22</strain>
    </source>
</reference>
<feature type="compositionally biased region" description="Basic and acidic residues" evidence="8">
    <location>
        <begin position="1"/>
        <end position="12"/>
    </location>
</feature>
<dbReference type="GO" id="GO:0006412">
    <property type="term" value="P:translation"/>
    <property type="evidence" value="ECO:0007669"/>
    <property type="project" value="TreeGrafter"/>
</dbReference>
<dbReference type="FunFam" id="2.40.50.140:FF:000110">
    <property type="entry name" value="30S ribosomal protein S1"/>
    <property type="match status" value="1"/>
</dbReference>
<gene>
    <name evidence="10" type="ORF">C4F49_17350</name>
</gene>
<evidence type="ECO:0000256" key="8">
    <source>
        <dbReference type="SAM" id="MobiDB-lite"/>
    </source>
</evidence>
<evidence type="ECO:0000313" key="10">
    <source>
        <dbReference type="EMBL" id="MBE8715441.1"/>
    </source>
</evidence>
<dbReference type="InterPro" id="IPR003029">
    <property type="entry name" value="S1_domain"/>
</dbReference>
<dbReference type="CDD" id="cd05687">
    <property type="entry name" value="S1_RPS1_repeat_ec1_hs1"/>
    <property type="match status" value="1"/>
</dbReference>
<feature type="domain" description="S1 motif" evidence="9">
    <location>
        <begin position="258"/>
        <end position="326"/>
    </location>
</feature>
<dbReference type="FunFam" id="2.40.50.140:FF:000051">
    <property type="entry name" value="RNA-binding transcriptional accessory protein"/>
    <property type="match status" value="1"/>
</dbReference>
<dbReference type="PANTHER" id="PTHR10724">
    <property type="entry name" value="30S RIBOSOMAL PROTEIN S1"/>
    <property type="match status" value="1"/>
</dbReference>
<sequence length="644" mass="72078">MAKKQEAEKELAAKNAELQGADTKVVKDTEKIESEADSKLIDEIKSNTWSTPEGDFDWDLDEKAFGSYSAAERTKMEDQYAGTFNQINQGEIIEGSVVSINNKDVVLNVGFKSDGLVALSEFRDLPDLKVGDTVDVFVESQEDANGQLVLSRKRAKTQKSWEAINDALENDAIIDGFVKSRTKGGLIVDIKGVEAFLPGSQIDIKPIRDYDVYVGKTMEFKVVKINHEFKNVVVSHKVLIEDDLENQKSEIVAKLEKGQVLEGTVKNITDFGVFIDLGGVDGLLHITDISWGRIEHPKEVLALDQTINVVVLDFDDEKKRIALGLKQLSEHPWESLDKELAVGSKVKGKIVTVADYGAFLEIIPGVEGLIHVSEMSWSQNLRSPQEFLKVSDEIEAEVLTLDRDDRKMSLGIKQLTPDPWKNITERYPIGSKQTAVVKNMTNFGVFVELEDGIDGLIHISDLSWSKKINHPNEFTKVGETLDVVVLELDEDNRKLSLGHKQLEENPWDTFETIFTIDSIHEGTVLKVGDKGDIVALQYGVEGFCPSKHSVKEDGTSLKVDEVNEFKIIEFNKENKRLVISHSRIWEDQKAEARVEEFNARKKEAKVANNAVKKVKDNVEKSTLGDLDVLAQLKQQMEGDENKSK</sequence>